<evidence type="ECO:0000313" key="3">
    <source>
        <dbReference type="Proteomes" id="UP001381693"/>
    </source>
</evidence>
<name>A0AAN8XG47_HALRR</name>
<dbReference type="AlphaFoldDB" id="A0AAN8XG47"/>
<dbReference type="Proteomes" id="UP001381693">
    <property type="component" value="Unassembled WGS sequence"/>
</dbReference>
<accession>A0AAN8XG47</accession>
<feature type="compositionally biased region" description="Basic and acidic residues" evidence="1">
    <location>
        <begin position="22"/>
        <end position="66"/>
    </location>
</feature>
<keyword evidence="3" id="KW-1185">Reference proteome</keyword>
<comment type="caution">
    <text evidence="2">The sequence shown here is derived from an EMBL/GenBank/DDBJ whole genome shotgun (WGS) entry which is preliminary data.</text>
</comment>
<evidence type="ECO:0000313" key="2">
    <source>
        <dbReference type="EMBL" id="KAK7078584.1"/>
    </source>
</evidence>
<organism evidence="2 3">
    <name type="scientific">Halocaridina rubra</name>
    <name type="common">Hawaiian red shrimp</name>
    <dbReference type="NCBI Taxonomy" id="373956"/>
    <lineage>
        <taxon>Eukaryota</taxon>
        <taxon>Metazoa</taxon>
        <taxon>Ecdysozoa</taxon>
        <taxon>Arthropoda</taxon>
        <taxon>Crustacea</taxon>
        <taxon>Multicrustacea</taxon>
        <taxon>Malacostraca</taxon>
        <taxon>Eumalacostraca</taxon>
        <taxon>Eucarida</taxon>
        <taxon>Decapoda</taxon>
        <taxon>Pleocyemata</taxon>
        <taxon>Caridea</taxon>
        <taxon>Atyoidea</taxon>
        <taxon>Atyidae</taxon>
        <taxon>Halocaridina</taxon>
    </lineage>
</organism>
<feature type="compositionally biased region" description="Basic and acidic residues" evidence="1">
    <location>
        <begin position="81"/>
        <end position="114"/>
    </location>
</feature>
<feature type="region of interest" description="Disordered" evidence="1">
    <location>
        <begin position="1"/>
        <end position="140"/>
    </location>
</feature>
<proteinExistence type="predicted"/>
<reference evidence="2 3" key="1">
    <citation type="submission" date="2023-11" db="EMBL/GenBank/DDBJ databases">
        <title>Halocaridina rubra genome assembly.</title>
        <authorList>
            <person name="Smith C."/>
        </authorList>
    </citation>
    <scope>NUCLEOTIDE SEQUENCE [LARGE SCALE GENOMIC DNA]</scope>
    <source>
        <strain evidence="2">EP-1</strain>
        <tissue evidence="2">Whole</tissue>
    </source>
</reference>
<evidence type="ECO:0000256" key="1">
    <source>
        <dbReference type="SAM" id="MobiDB-lite"/>
    </source>
</evidence>
<protein>
    <submittedName>
        <fullName evidence="2">Uncharacterized protein</fullName>
    </submittedName>
</protein>
<sequence>MMMSLRDRKALSESKSASLMEFETKGTSEAEDDEKKLPELSNYEEERKVKRNKADEEMAKETEQKASGRMVTRSRVRNLVNKKDSSKRENEESSDKSDQSDKTDKVSSNKRVLESMDEDKDSQEEVSSPESPLAKKSKKKNEEIIVDLDEERNVSKGPLVKVKRVIKGSNEGEIRVVTSFERLKDLEQSKSDGMEKPIPSPDKIYRTYGGPRANLSEKYLSSKTVGRKYMILDKATIKEMMDKGLIQTIQKGDGSQSIASYRAVIPRSGGSSIFHQVASPVANIPVTTSTTFKTGFATSGQTMVTPSVIMTSSSVGTPVAVATSVGGIPVSGNVYRTATINPGGTSVATNASQIVTAPIYIRPHVSSAGLPITTVTTQQGDVQVVALPPDLMKQIHQIQQKGTLTDSQGSPSTFKTSTINQEIGIPRGDILTKDSENANFVHEAGEVKNDIAANTKKEMAYGVPTGVCKVLKSMKMYQYVDEKRPLVVSGANGPIKSAVRWVAVPNSSEGATFQIAGPIDKTAGGASFQPLGSPVLKTSVPLEVNVSVAKKEADANLPQIENFMWAFLYCASQLYG</sequence>
<gene>
    <name evidence="2" type="ORF">SK128_026452</name>
</gene>
<feature type="compositionally biased region" description="Acidic residues" evidence="1">
    <location>
        <begin position="115"/>
        <end position="124"/>
    </location>
</feature>
<feature type="compositionally biased region" description="Basic and acidic residues" evidence="1">
    <location>
        <begin position="1"/>
        <end position="12"/>
    </location>
</feature>
<dbReference type="EMBL" id="JAXCGZ010007755">
    <property type="protein sequence ID" value="KAK7078584.1"/>
    <property type="molecule type" value="Genomic_DNA"/>
</dbReference>